<sequence>MSSAGRSNAINIAERLGLPNVVVDNARELHGTSSAEINEVIEDMEKLKQKVDEHIHEARHHLRLGRELYKNLVISEGRIREDGISQRYRKIQEISEAVGLARSILHKRVRQRRASPTSNLAASKPENDNTRIMTSVSNS</sequence>
<name>A0ACB9IMI4_9ASTR</name>
<reference evidence="1 2" key="2">
    <citation type="journal article" date="2022" name="Mol. Ecol. Resour.">
        <title>The genomes of chicory, endive, great burdock and yacon provide insights into Asteraceae paleo-polyploidization history and plant inulin production.</title>
        <authorList>
            <person name="Fan W."/>
            <person name="Wang S."/>
            <person name="Wang H."/>
            <person name="Wang A."/>
            <person name="Jiang F."/>
            <person name="Liu H."/>
            <person name="Zhao H."/>
            <person name="Xu D."/>
            <person name="Zhang Y."/>
        </authorList>
    </citation>
    <scope>NUCLEOTIDE SEQUENCE [LARGE SCALE GENOMIC DNA]</scope>
    <source>
        <strain evidence="2">cv. Yunnan</strain>
        <tissue evidence="1">Leaves</tissue>
    </source>
</reference>
<evidence type="ECO:0000313" key="1">
    <source>
        <dbReference type="EMBL" id="KAI3808743.1"/>
    </source>
</evidence>
<dbReference type="EMBL" id="CM042025">
    <property type="protein sequence ID" value="KAI3808743.1"/>
    <property type="molecule type" value="Genomic_DNA"/>
</dbReference>
<gene>
    <name evidence="1" type="ORF">L1987_24704</name>
</gene>
<dbReference type="Proteomes" id="UP001056120">
    <property type="component" value="Linkage Group LG08"/>
</dbReference>
<accession>A0ACB9IMI4</accession>
<organism evidence="1 2">
    <name type="scientific">Smallanthus sonchifolius</name>
    <dbReference type="NCBI Taxonomy" id="185202"/>
    <lineage>
        <taxon>Eukaryota</taxon>
        <taxon>Viridiplantae</taxon>
        <taxon>Streptophyta</taxon>
        <taxon>Embryophyta</taxon>
        <taxon>Tracheophyta</taxon>
        <taxon>Spermatophyta</taxon>
        <taxon>Magnoliopsida</taxon>
        <taxon>eudicotyledons</taxon>
        <taxon>Gunneridae</taxon>
        <taxon>Pentapetalae</taxon>
        <taxon>asterids</taxon>
        <taxon>campanulids</taxon>
        <taxon>Asterales</taxon>
        <taxon>Asteraceae</taxon>
        <taxon>Asteroideae</taxon>
        <taxon>Heliantheae alliance</taxon>
        <taxon>Millerieae</taxon>
        <taxon>Smallanthus</taxon>
    </lineage>
</organism>
<reference evidence="2" key="1">
    <citation type="journal article" date="2022" name="Mol. Ecol. Resour.">
        <title>The genomes of chicory, endive, great burdock and yacon provide insights into Asteraceae palaeo-polyploidization history and plant inulin production.</title>
        <authorList>
            <person name="Fan W."/>
            <person name="Wang S."/>
            <person name="Wang H."/>
            <person name="Wang A."/>
            <person name="Jiang F."/>
            <person name="Liu H."/>
            <person name="Zhao H."/>
            <person name="Xu D."/>
            <person name="Zhang Y."/>
        </authorList>
    </citation>
    <scope>NUCLEOTIDE SEQUENCE [LARGE SCALE GENOMIC DNA]</scope>
    <source>
        <strain evidence="2">cv. Yunnan</strain>
    </source>
</reference>
<comment type="caution">
    <text evidence="1">The sequence shown here is derived from an EMBL/GenBank/DDBJ whole genome shotgun (WGS) entry which is preliminary data.</text>
</comment>
<proteinExistence type="predicted"/>
<protein>
    <submittedName>
        <fullName evidence="1">Uncharacterized protein</fullName>
    </submittedName>
</protein>
<keyword evidence="2" id="KW-1185">Reference proteome</keyword>
<evidence type="ECO:0000313" key="2">
    <source>
        <dbReference type="Proteomes" id="UP001056120"/>
    </source>
</evidence>